<accession>A0A1X0R387</accession>
<dbReference type="OrthoDB" id="2283219at2759"/>
<dbReference type="VEuPathDB" id="FungiDB:BCV72DRAFT_207376"/>
<dbReference type="AlphaFoldDB" id="A0A1X0R387"/>
<sequence>CFHANGFGPLVLVDGTVDQDKYINILAQNFHLGSHNPARKWIGILYSKRTELAATTGSYVQ</sequence>
<protein>
    <submittedName>
        <fullName evidence="1">Uncharacterized protein</fullName>
    </submittedName>
</protein>
<name>A0A1X0R387_RHIZD</name>
<proteinExistence type="predicted"/>
<organism evidence="1">
    <name type="scientific">Rhizopus microsporus var. microsporus</name>
    <dbReference type="NCBI Taxonomy" id="86635"/>
    <lineage>
        <taxon>Eukaryota</taxon>
        <taxon>Fungi</taxon>
        <taxon>Fungi incertae sedis</taxon>
        <taxon>Mucoromycota</taxon>
        <taxon>Mucoromycotina</taxon>
        <taxon>Mucoromycetes</taxon>
        <taxon>Mucorales</taxon>
        <taxon>Mucorineae</taxon>
        <taxon>Rhizopodaceae</taxon>
        <taxon>Rhizopus</taxon>
    </lineage>
</organism>
<evidence type="ECO:0000313" key="1">
    <source>
        <dbReference type="EMBL" id="ORE06451.1"/>
    </source>
</evidence>
<dbReference type="EMBL" id="KV921923">
    <property type="protein sequence ID" value="ORE06451.1"/>
    <property type="molecule type" value="Genomic_DNA"/>
</dbReference>
<reference evidence="1" key="1">
    <citation type="journal article" date="2016" name="Proc. Natl. Acad. Sci. U.S.A.">
        <title>Lipid metabolic changes in an early divergent fungus govern the establishment of a mutualistic symbiosis with endobacteria.</title>
        <authorList>
            <person name="Lastovetsky O.A."/>
            <person name="Gaspar M.L."/>
            <person name="Mondo S.J."/>
            <person name="LaButti K.M."/>
            <person name="Sandor L."/>
            <person name="Grigoriev I.V."/>
            <person name="Henry S.A."/>
            <person name="Pawlowska T.E."/>
        </authorList>
    </citation>
    <scope>NUCLEOTIDE SEQUENCE [LARGE SCALE GENOMIC DNA]</scope>
    <source>
        <strain evidence="1">ATCC 52814</strain>
    </source>
</reference>
<dbReference type="Proteomes" id="UP000242414">
    <property type="component" value="Unassembled WGS sequence"/>
</dbReference>
<gene>
    <name evidence="1" type="ORF">BCV72DRAFT_207376</name>
</gene>
<feature type="non-terminal residue" evidence="1">
    <location>
        <position position="1"/>
    </location>
</feature>